<dbReference type="Proteomes" id="UP000799776">
    <property type="component" value="Unassembled WGS sequence"/>
</dbReference>
<keyword evidence="19" id="KW-1185">Reference proteome</keyword>
<dbReference type="PANTHER" id="PTHR33048">
    <property type="entry name" value="PTH11-LIKE INTEGRAL MEMBRANE PROTEIN (AFU_ORTHOLOGUE AFUA_5G11245)"/>
    <property type="match status" value="1"/>
</dbReference>
<evidence type="ECO:0000256" key="7">
    <source>
        <dbReference type="ARBA" id="ARBA00022692"/>
    </source>
</evidence>
<reference evidence="18" key="1">
    <citation type="journal article" date="2020" name="Stud. Mycol.">
        <title>101 Dothideomycetes genomes: a test case for predicting lifestyles and emergence of pathogens.</title>
        <authorList>
            <person name="Haridas S."/>
            <person name="Albert R."/>
            <person name="Binder M."/>
            <person name="Bloem J."/>
            <person name="Labutti K."/>
            <person name="Salamov A."/>
            <person name="Andreopoulos B."/>
            <person name="Baker S."/>
            <person name="Barry K."/>
            <person name="Bills G."/>
            <person name="Bluhm B."/>
            <person name="Cannon C."/>
            <person name="Castanera R."/>
            <person name="Culley D."/>
            <person name="Daum C."/>
            <person name="Ezra D."/>
            <person name="Gonzalez J."/>
            <person name="Henrissat B."/>
            <person name="Kuo A."/>
            <person name="Liang C."/>
            <person name="Lipzen A."/>
            <person name="Lutzoni F."/>
            <person name="Magnuson J."/>
            <person name="Mondo S."/>
            <person name="Nolan M."/>
            <person name="Ohm R."/>
            <person name="Pangilinan J."/>
            <person name="Park H.-J."/>
            <person name="Ramirez L."/>
            <person name="Alfaro M."/>
            <person name="Sun H."/>
            <person name="Tritt A."/>
            <person name="Yoshinaga Y."/>
            <person name="Zwiers L.-H."/>
            <person name="Turgeon B."/>
            <person name="Goodwin S."/>
            <person name="Spatafora J."/>
            <person name="Crous P."/>
            <person name="Grigoriev I."/>
        </authorList>
    </citation>
    <scope>NUCLEOTIDE SEQUENCE</scope>
    <source>
        <strain evidence="18">CBS 121410</strain>
    </source>
</reference>
<evidence type="ECO:0000256" key="16">
    <source>
        <dbReference type="SAM" id="SignalP"/>
    </source>
</evidence>
<dbReference type="InterPro" id="IPR049326">
    <property type="entry name" value="Rhodopsin_dom_fungi"/>
</dbReference>
<feature type="transmembrane region" description="Helical" evidence="15">
    <location>
        <begin position="188"/>
        <end position="208"/>
    </location>
</feature>
<feature type="disulfide bond" evidence="14">
    <location>
        <begin position="60"/>
        <end position="93"/>
    </location>
</feature>
<evidence type="ECO:0000256" key="15">
    <source>
        <dbReference type="SAM" id="Phobius"/>
    </source>
</evidence>
<dbReference type="InterPro" id="IPR052337">
    <property type="entry name" value="SAT4-like"/>
</dbReference>
<evidence type="ECO:0000256" key="1">
    <source>
        <dbReference type="ARBA" id="ARBA00004141"/>
    </source>
</evidence>
<keyword evidence="8 16" id="KW-0732">Signal</keyword>
<evidence type="ECO:0000256" key="8">
    <source>
        <dbReference type="ARBA" id="ARBA00022729"/>
    </source>
</evidence>
<dbReference type="Pfam" id="PF05730">
    <property type="entry name" value="CFEM"/>
    <property type="match status" value="1"/>
</dbReference>
<keyword evidence="5" id="KW-0964">Secreted</keyword>
<evidence type="ECO:0000259" key="17">
    <source>
        <dbReference type="PROSITE" id="PS52012"/>
    </source>
</evidence>
<proteinExistence type="inferred from homology"/>
<gene>
    <name evidence="18" type="ORF">K490DRAFT_62671</name>
</gene>
<feature type="disulfide bond" evidence="14">
    <location>
        <begin position="37"/>
        <end position="77"/>
    </location>
</feature>
<evidence type="ECO:0000256" key="2">
    <source>
        <dbReference type="ARBA" id="ARBA00004589"/>
    </source>
</evidence>
<keyword evidence="6" id="KW-0336">GPI-anchor</keyword>
<dbReference type="GO" id="GO:0005576">
    <property type="term" value="C:extracellular region"/>
    <property type="evidence" value="ECO:0007669"/>
    <property type="project" value="UniProtKB-SubCell"/>
</dbReference>
<comment type="caution">
    <text evidence="14">Lacks conserved residue(s) required for the propagation of feature annotation.</text>
</comment>
<evidence type="ECO:0000256" key="6">
    <source>
        <dbReference type="ARBA" id="ARBA00022622"/>
    </source>
</evidence>
<name>A0A9P4HZI5_9PEZI</name>
<comment type="similarity">
    <text evidence="4">Belongs to the RBT5 family.</text>
</comment>
<keyword evidence="7 15" id="KW-0812">Transmembrane</keyword>
<evidence type="ECO:0000313" key="18">
    <source>
        <dbReference type="EMBL" id="KAF2089794.1"/>
    </source>
</evidence>
<feature type="transmembrane region" description="Helical" evidence="15">
    <location>
        <begin position="215"/>
        <end position="237"/>
    </location>
</feature>
<keyword evidence="6" id="KW-0325">Glycoprotein</keyword>
<evidence type="ECO:0000256" key="3">
    <source>
        <dbReference type="ARBA" id="ARBA00004613"/>
    </source>
</evidence>
<comment type="caution">
    <text evidence="18">The sequence shown here is derived from an EMBL/GenBank/DDBJ whole genome shotgun (WGS) entry which is preliminary data.</text>
</comment>
<feature type="disulfide bond" evidence="14">
    <location>
        <begin position="41"/>
        <end position="72"/>
    </location>
</feature>
<keyword evidence="10 15" id="KW-0472">Membrane</keyword>
<organism evidence="18 19">
    <name type="scientific">Saccharata proteae CBS 121410</name>
    <dbReference type="NCBI Taxonomy" id="1314787"/>
    <lineage>
        <taxon>Eukaryota</taxon>
        <taxon>Fungi</taxon>
        <taxon>Dikarya</taxon>
        <taxon>Ascomycota</taxon>
        <taxon>Pezizomycotina</taxon>
        <taxon>Dothideomycetes</taxon>
        <taxon>Dothideomycetes incertae sedis</taxon>
        <taxon>Botryosphaeriales</taxon>
        <taxon>Saccharataceae</taxon>
        <taxon>Saccharata</taxon>
    </lineage>
</organism>
<dbReference type="OrthoDB" id="2496787at2759"/>
<keyword evidence="9 15" id="KW-1133">Transmembrane helix</keyword>
<comment type="similarity">
    <text evidence="13">Belongs to the SAT4 family.</text>
</comment>
<feature type="chain" id="PRO_5040353692" description="CFEM domain-containing protein" evidence="16">
    <location>
        <begin position="20"/>
        <end position="469"/>
    </location>
</feature>
<evidence type="ECO:0000313" key="19">
    <source>
        <dbReference type="Proteomes" id="UP000799776"/>
    </source>
</evidence>
<evidence type="ECO:0000256" key="13">
    <source>
        <dbReference type="ARBA" id="ARBA00038359"/>
    </source>
</evidence>
<feature type="signal peptide" evidence="16">
    <location>
        <begin position="1"/>
        <end position="19"/>
    </location>
</feature>
<feature type="disulfide bond" evidence="14">
    <location>
        <begin position="51"/>
        <end position="58"/>
    </location>
</feature>
<evidence type="ECO:0000256" key="14">
    <source>
        <dbReference type="PROSITE-ProRule" id="PRU01356"/>
    </source>
</evidence>
<dbReference type="Pfam" id="PF20684">
    <property type="entry name" value="Fung_rhodopsin"/>
    <property type="match status" value="1"/>
</dbReference>
<keyword evidence="11 14" id="KW-1015">Disulfide bond</keyword>
<evidence type="ECO:0000256" key="11">
    <source>
        <dbReference type="ARBA" id="ARBA00023157"/>
    </source>
</evidence>
<protein>
    <recommendedName>
        <fullName evidence="17">CFEM domain-containing protein</fullName>
    </recommendedName>
</protein>
<comment type="subcellular location">
    <subcellularLocation>
        <location evidence="2">Membrane</location>
        <topology evidence="2">Lipid-anchor</topology>
        <topology evidence="2">GPI-anchor</topology>
    </subcellularLocation>
    <subcellularLocation>
        <location evidence="1">Membrane</location>
        <topology evidence="1">Multi-pass membrane protein</topology>
    </subcellularLocation>
    <subcellularLocation>
        <location evidence="3">Secreted</location>
    </subcellularLocation>
</comment>
<dbReference type="EMBL" id="ML978713">
    <property type="protein sequence ID" value="KAF2089794.1"/>
    <property type="molecule type" value="Genomic_DNA"/>
</dbReference>
<dbReference type="PROSITE" id="PS52012">
    <property type="entry name" value="CFEM"/>
    <property type="match status" value="1"/>
</dbReference>
<feature type="transmembrane region" description="Helical" evidence="15">
    <location>
        <begin position="139"/>
        <end position="159"/>
    </location>
</feature>
<dbReference type="AlphaFoldDB" id="A0A9P4HZI5"/>
<keyword evidence="12" id="KW-0449">Lipoprotein</keyword>
<sequence length="469" mass="50884">MKAACFSAVFLTIASSAVAASSATAALEWALETLPHCGLECLEAGILQSTCSATNATCICTNEPLNAEVELCVSSSCSVENALTTKNITQTACGATPRDRSTEVSYVGVVGGAIALLAVVLRVIARLPCMGGGFGLDDYVLLATLIPMIPLTILSVFLADFGLGKDMWTVPFKDITKILYYYYWDEGLYLSSLALTKISICCFYLRIFPQQRFRIFVYICMACCAIYGVSFVVAVWLQCSPLNLAWTAWSEPGLKAKCVNVNALGWTSASFNIALDLFVISLPMPQLLKLALSWRKKIHVMIMFGVGFFVTVVSMLRLKWMIQFSNSTNVTWDYVPIGYWSTIEVHASILCASLPAIRALMLQLFPRSFGHSSALSGGFSSNGPKRSYGNSISGSKEPLHSGIGANVHIVQRISKADQKEFIPLEDFEEGEAGYGHGVVATRHGDVEVGRRADGVKDDGVIVQTRCFGP</sequence>
<evidence type="ECO:0000256" key="9">
    <source>
        <dbReference type="ARBA" id="ARBA00022989"/>
    </source>
</evidence>
<dbReference type="GO" id="GO:0098552">
    <property type="term" value="C:side of membrane"/>
    <property type="evidence" value="ECO:0007669"/>
    <property type="project" value="UniProtKB-KW"/>
</dbReference>
<evidence type="ECO:0000256" key="4">
    <source>
        <dbReference type="ARBA" id="ARBA00010031"/>
    </source>
</evidence>
<accession>A0A9P4HZI5</accession>
<feature type="transmembrane region" description="Helical" evidence="15">
    <location>
        <begin position="106"/>
        <end position="127"/>
    </location>
</feature>
<evidence type="ECO:0000256" key="5">
    <source>
        <dbReference type="ARBA" id="ARBA00022525"/>
    </source>
</evidence>
<dbReference type="InterPro" id="IPR008427">
    <property type="entry name" value="Extracellular_membr_CFEM_dom"/>
</dbReference>
<evidence type="ECO:0000256" key="12">
    <source>
        <dbReference type="ARBA" id="ARBA00023288"/>
    </source>
</evidence>
<dbReference type="SMART" id="SM00747">
    <property type="entry name" value="CFEM"/>
    <property type="match status" value="1"/>
</dbReference>
<evidence type="ECO:0000256" key="10">
    <source>
        <dbReference type="ARBA" id="ARBA00023136"/>
    </source>
</evidence>
<feature type="transmembrane region" description="Helical" evidence="15">
    <location>
        <begin position="300"/>
        <end position="317"/>
    </location>
</feature>
<dbReference type="PANTHER" id="PTHR33048:SF160">
    <property type="entry name" value="SAT4 FAMILY MEMBRANE PROTEIN"/>
    <property type="match status" value="1"/>
</dbReference>
<feature type="domain" description="CFEM" evidence="17">
    <location>
        <begin position="9"/>
        <end position="120"/>
    </location>
</feature>